<comment type="function">
    <text evidence="6">Methylates the ribose at the nucleotide 34 wobble position in the two leucyl isoacceptors tRNA(Leu)(CmAA) and tRNA(Leu)(cmnm5UmAA). Catalyzes the methyl transfer from S-adenosyl-L-methionine to the 2'-OH of the wobble nucleotide.</text>
</comment>
<evidence type="ECO:0000256" key="5">
    <source>
        <dbReference type="ARBA" id="ARBA00022694"/>
    </source>
</evidence>
<reference evidence="10" key="1">
    <citation type="journal article" date="2020" name="Microbiol. Resour. Announc.">
        <title>Draft Genome Sequences of Thiorhodococcus mannitoliphagus and Thiorhodococcus minor, Purple Sulfur Photosynthetic Bacteria in the Gammaproteobacterial Family Chromatiaceae.</title>
        <authorList>
            <person name="Aviles F.A."/>
            <person name="Meyer T.E."/>
            <person name="Kyndt J.A."/>
        </authorList>
    </citation>
    <scope>NUCLEOTIDE SEQUENCE [LARGE SCALE GENOMIC DNA]</scope>
    <source>
        <strain evidence="10">DSM 18266</strain>
    </source>
</reference>
<comment type="similarity">
    <text evidence="6">Belongs to the class IV-like SAM-binding methyltransferase superfamily. RNA methyltransferase TrmH family. TrmL subfamily.</text>
</comment>
<evidence type="ECO:0000256" key="7">
    <source>
        <dbReference type="PIRSR" id="PIRSR029256-1"/>
    </source>
</evidence>
<keyword evidence="3 6" id="KW-0808">Transferase</keyword>
<keyword evidence="1 6" id="KW-0963">Cytoplasm</keyword>
<organism evidence="9 10">
    <name type="scientific">Thiorhodococcus mannitoliphagus</name>
    <dbReference type="NCBI Taxonomy" id="329406"/>
    <lineage>
        <taxon>Bacteria</taxon>
        <taxon>Pseudomonadati</taxon>
        <taxon>Pseudomonadota</taxon>
        <taxon>Gammaproteobacteria</taxon>
        <taxon>Chromatiales</taxon>
        <taxon>Chromatiaceae</taxon>
        <taxon>Thiorhodococcus</taxon>
    </lineage>
</organism>
<comment type="catalytic activity">
    <reaction evidence="6">
        <text>5-carboxymethylaminomethyluridine(34) in tRNA(Leu) + S-adenosyl-L-methionine = 5-carboxymethylaminomethyl-2'-O-methyluridine(34) in tRNA(Leu) + S-adenosyl-L-homocysteine + H(+)</text>
        <dbReference type="Rhea" id="RHEA:43088"/>
        <dbReference type="Rhea" id="RHEA-COMP:10333"/>
        <dbReference type="Rhea" id="RHEA-COMP:10334"/>
        <dbReference type="ChEBI" id="CHEBI:15378"/>
        <dbReference type="ChEBI" id="CHEBI:57856"/>
        <dbReference type="ChEBI" id="CHEBI:59789"/>
        <dbReference type="ChEBI" id="CHEBI:74508"/>
        <dbReference type="ChEBI" id="CHEBI:74511"/>
        <dbReference type="EC" id="2.1.1.207"/>
    </reaction>
</comment>
<evidence type="ECO:0000256" key="2">
    <source>
        <dbReference type="ARBA" id="ARBA00022603"/>
    </source>
</evidence>
<dbReference type="GO" id="GO:0042802">
    <property type="term" value="F:identical protein binding"/>
    <property type="evidence" value="ECO:0007669"/>
    <property type="project" value="UniProtKB-ARBA"/>
</dbReference>
<reference evidence="9 10" key="2">
    <citation type="submission" date="2020-02" db="EMBL/GenBank/DDBJ databases">
        <title>Genome sequences of Thiorhodococcus mannitoliphagus and Thiorhodococcus minor, purple sulfur photosynthetic bacteria in the gammaproteobacterial family, Chromatiaceae.</title>
        <authorList>
            <person name="Aviles F.A."/>
            <person name="Meyer T.E."/>
            <person name="Kyndt J.A."/>
        </authorList>
    </citation>
    <scope>NUCLEOTIDE SEQUENCE [LARGE SCALE GENOMIC DNA]</scope>
    <source>
        <strain evidence="9 10">DSM 18266</strain>
    </source>
</reference>
<name>A0A6P1DKK7_9GAMM</name>
<dbReference type="PANTHER" id="PTHR42971">
    <property type="entry name" value="TRNA (CYTIDINE(34)-2'-O)-METHYLTRANSFERASE"/>
    <property type="match status" value="1"/>
</dbReference>
<evidence type="ECO:0000313" key="10">
    <source>
        <dbReference type="Proteomes" id="UP000471640"/>
    </source>
</evidence>
<comment type="subcellular location">
    <subcellularLocation>
        <location evidence="6">Cytoplasm</location>
    </subcellularLocation>
</comment>
<dbReference type="RefSeq" id="WP_164651642.1">
    <property type="nucleotide sequence ID" value="NZ_JAAIJR010000001.1"/>
</dbReference>
<dbReference type="InterPro" id="IPR001537">
    <property type="entry name" value="SpoU_MeTrfase"/>
</dbReference>
<feature type="binding site" evidence="6 7">
    <location>
        <position position="78"/>
    </location>
    <ligand>
        <name>S-adenosyl-L-methionine</name>
        <dbReference type="ChEBI" id="CHEBI:59789"/>
    </ligand>
</feature>
<dbReference type="SUPFAM" id="SSF75217">
    <property type="entry name" value="alpha/beta knot"/>
    <property type="match status" value="1"/>
</dbReference>
<dbReference type="EC" id="2.1.1.207" evidence="6"/>
<comment type="caution">
    <text evidence="9">The sequence shown here is derived from an EMBL/GenBank/DDBJ whole genome shotgun (WGS) entry which is preliminary data.</text>
</comment>
<feature type="binding site" evidence="6 7">
    <location>
        <position position="100"/>
    </location>
    <ligand>
        <name>S-adenosyl-L-methionine</name>
        <dbReference type="ChEBI" id="CHEBI:59789"/>
    </ligand>
</feature>
<comment type="catalytic activity">
    <reaction evidence="6">
        <text>cytidine(34) in tRNA + S-adenosyl-L-methionine = 2'-O-methylcytidine(34) in tRNA + S-adenosyl-L-homocysteine + H(+)</text>
        <dbReference type="Rhea" id="RHEA:43084"/>
        <dbReference type="Rhea" id="RHEA-COMP:10331"/>
        <dbReference type="Rhea" id="RHEA-COMP:10332"/>
        <dbReference type="ChEBI" id="CHEBI:15378"/>
        <dbReference type="ChEBI" id="CHEBI:57856"/>
        <dbReference type="ChEBI" id="CHEBI:59789"/>
        <dbReference type="ChEBI" id="CHEBI:74495"/>
        <dbReference type="ChEBI" id="CHEBI:82748"/>
        <dbReference type="EC" id="2.1.1.207"/>
    </reaction>
</comment>
<keyword evidence="2 6" id="KW-0489">Methyltransferase</keyword>
<evidence type="ECO:0000256" key="4">
    <source>
        <dbReference type="ARBA" id="ARBA00022691"/>
    </source>
</evidence>
<evidence type="ECO:0000313" key="9">
    <source>
        <dbReference type="EMBL" id="NEX18757.1"/>
    </source>
</evidence>
<dbReference type="GO" id="GO:0008757">
    <property type="term" value="F:S-adenosylmethionine-dependent methyltransferase activity"/>
    <property type="evidence" value="ECO:0007669"/>
    <property type="project" value="UniProtKB-UniRule"/>
</dbReference>
<dbReference type="GO" id="GO:0003723">
    <property type="term" value="F:RNA binding"/>
    <property type="evidence" value="ECO:0007669"/>
    <property type="project" value="InterPro"/>
</dbReference>
<evidence type="ECO:0000259" key="8">
    <source>
        <dbReference type="Pfam" id="PF00588"/>
    </source>
</evidence>
<accession>A0A6P1DKK7</accession>
<feature type="binding site" evidence="6 7">
    <location>
        <position position="130"/>
    </location>
    <ligand>
        <name>S-adenosyl-L-methionine</name>
        <dbReference type="ChEBI" id="CHEBI:59789"/>
    </ligand>
</feature>
<dbReference type="GO" id="GO:0002131">
    <property type="term" value="P:wobble position cytosine ribose methylation"/>
    <property type="evidence" value="ECO:0007669"/>
    <property type="project" value="TreeGrafter"/>
</dbReference>
<dbReference type="Gene3D" id="3.40.1280.10">
    <property type="match status" value="1"/>
</dbReference>
<dbReference type="HAMAP" id="MF_01885">
    <property type="entry name" value="tRNA_methyltr_TrmL"/>
    <property type="match status" value="1"/>
</dbReference>
<evidence type="ECO:0000256" key="1">
    <source>
        <dbReference type="ARBA" id="ARBA00022490"/>
    </source>
</evidence>
<dbReference type="AlphaFoldDB" id="A0A6P1DKK7"/>
<dbReference type="Pfam" id="PF00588">
    <property type="entry name" value="SpoU_methylase"/>
    <property type="match status" value="1"/>
</dbReference>
<dbReference type="InterPro" id="IPR029026">
    <property type="entry name" value="tRNA_m1G_MTases_N"/>
</dbReference>
<dbReference type="CDD" id="cd18094">
    <property type="entry name" value="SpoU-like_TrmL"/>
    <property type="match status" value="1"/>
</dbReference>
<dbReference type="GO" id="GO:0008175">
    <property type="term" value="F:tRNA methyltransferase activity"/>
    <property type="evidence" value="ECO:0007669"/>
    <property type="project" value="UniProtKB-UniRule"/>
</dbReference>
<evidence type="ECO:0000256" key="6">
    <source>
        <dbReference type="HAMAP-Rule" id="MF_01885"/>
    </source>
</evidence>
<keyword evidence="4 6" id="KW-0949">S-adenosyl-L-methionine</keyword>
<protein>
    <recommendedName>
        <fullName evidence="6">tRNA (cytidine(34)-2'-O)-methyltransferase</fullName>
        <ecNumber evidence="6">2.1.1.207</ecNumber>
    </recommendedName>
    <alternativeName>
        <fullName evidence="6">tRNA (cytidine/uridine-2'-O-)-methyltransferase TrmL</fullName>
    </alternativeName>
</protein>
<dbReference type="Proteomes" id="UP000471640">
    <property type="component" value="Unassembled WGS sequence"/>
</dbReference>
<dbReference type="FunFam" id="3.40.1280.10:FF:000002">
    <property type="entry name" value="Peptidylprolyl isomerase"/>
    <property type="match status" value="1"/>
</dbReference>
<proteinExistence type="inferred from homology"/>
<keyword evidence="5 6" id="KW-0819">tRNA processing</keyword>
<gene>
    <name evidence="6" type="primary">trmL</name>
    <name evidence="9" type="ORF">G3480_00205</name>
</gene>
<dbReference type="GO" id="GO:0005737">
    <property type="term" value="C:cytoplasm"/>
    <property type="evidence" value="ECO:0007669"/>
    <property type="project" value="UniProtKB-SubCell"/>
</dbReference>
<dbReference type="EMBL" id="JAAIJR010000001">
    <property type="protein sequence ID" value="NEX18757.1"/>
    <property type="molecule type" value="Genomic_DNA"/>
</dbReference>
<dbReference type="PANTHER" id="PTHR42971:SF1">
    <property type="entry name" value="TRNA (CYTIDINE(34)-2'-O)-METHYLTRANSFERASE"/>
    <property type="match status" value="1"/>
</dbReference>
<dbReference type="GO" id="GO:0002132">
    <property type="term" value="P:wobble position uridine ribose methylation"/>
    <property type="evidence" value="ECO:0007669"/>
    <property type="project" value="TreeGrafter"/>
</dbReference>
<feature type="domain" description="tRNA/rRNA methyltransferase SpoU type" evidence="8">
    <location>
        <begin position="2"/>
        <end position="142"/>
    </location>
</feature>
<evidence type="ECO:0000256" key="3">
    <source>
        <dbReference type="ARBA" id="ARBA00022679"/>
    </source>
</evidence>
<sequence length="156" mass="17264">MFELILYEPEIPPNTGNVMRLAANSGARLHLIEPLGFSLDDRLLRRAGLDYREWADVQVHASLAACLDGLGQRRVFAVSTRGARCYTDLSYQSGDAFLFGPETRGLPDAVLQSLPAGQRLFLPMRPGNRSLNLSNSVAILIYEAWRQQAFAGAQRS</sequence>
<keyword evidence="10" id="KW-1185">Reference proteome</keyword>
<dbReference type="InterPro" id="IPR016914">
    <property type="entry name" value="TrmL"/>
</dbReference>
<dbReference type="InterPro" id="IPR029028">
    <property type="entry name" value="Alpha/beta_knot_MTases"/>
</dbReference>
<comment type="subunit">
    <text evidence="6">Homodimer.</text>
</comment>
<feature type="binding site" evidence="6 7">
    <location>
        <position position="122"/>
    </location>
    <ligand>
        <name>S-adenosyl-L-methionine</name>
        <dbReference type="ChEBI" id="CHEBI:59789"/>
    </ligand>
</feature>
<dbReference type="PIRSF" id="PIRSF029256">
    <property type="entry name" value="SpoU_TrmH_prd"/>
    <property type="match status" value="1"/>
</dbReference>